<dbReference type="SUPFAM" id="SSF48452">
    <property type="entry name" value="TPR-like"/>
    <property type="match status" value="1"/>
</dbReference>
<name>A0A9P6QSV1_9FUNG</name>
<keyword evidence="9" id="KW-1185">Reference proteome</keyword>
<evidence type="ECO:0000313" key="8">
    <source>
        <dbReference type="EMBL" id="KAG0292684.1"/>
    </source>
</evidence>
<dbReference type="GO" id="GO:0000395">
    <property type="term" value="P:mRNA 5'-splice site recognition"/>
    <property type="evidence" value="ECO:0007669"/>
    <property type="project" value="TreeGrafter"/>
</dbReference>
<evidence type="ECO:0000313" key="9">
    <source>
        <dbReference type="Proteomes" id="UP000823405"/>
    </source>
</evidence>
<evidence type="ECO:0000256" key="7">
    <source>
        <dbReference type="SAM" id="MobiDB-lite"/>
    </source>
</evidence>
<reference evidence="8" key="1">
    <citation type="journal article" date="2020" name="Fungal Divers.">
        <title>Resolving the Mortierellaceae phylogeny through synthesis of multi-gene phylogenetics and phylogenomics.</title>
        <authorList>
            <person name="Vandepol N."/>
            <person name="Liber J."/>
            <person name="Desiro A."/>
            <person name="Na H."/>
            <person name="Kennedy M."/>
            <person name="Barry K."/>
            <person name="Grigoriev I.V."/>
            <person name="Miller A.N."/>
            <person name="O'Donnell K."/>
            <person name="Stajich J.E."/>
            <person name="Bonito G."/>
        </authorList>
    </citation>
    <scope>NUCLEOTIDE SEQUENCE</scope>
    <source>
        <strain evidence="8">NVP60</strain>
    </source>
</reference>
<keyword evidence="4" id="KW-0508">mRNA splicing</keyword>
<dbReference type="GO" id="GO:0005685">
    <property type="term" value="C:U1 snRNP"/>
    <property type="evidence" value="ECO:0007669"/>
    <property type="project" value="TreeGrafter"/>
</dbReference>
<dbReference type="PANTHER" id="PTHR17204:SF5">
    <property type="entry name" value="PRE-MRNA-PROCESSING FACTOR 39"/>
    <property type="match status" value="1"/>
</dbReference>
<feature type="compositionally biased region" description="Polar residues" evidence="7">
    <location>
        <begin position="36"/>
        <end position="50"/>
    </location>
</feature>
<keyword evidence="2" id="KW-0507">mRNA processing</keyword>
<evidence type="ECO:0000256" key="5">
    <source>
        <dbReference type="ARBA" id="ARBA00023242"/>
    </source>
</evidence>
<keyword evidence="5" id="KW-0539">Nucleus</keyword>
<evidence type="ECO:0008006" key="10">
    <source>
        <dbReference type="Google" id="ProtNLM"/>
    </source>
</evidence>
<feature type="non-terminal residue" evidence="8">
    <location>
        <position position="657"/>
    </location>
</feature>
<feature type="region of interest" description="Disordered" evidence="7">
    <location>
        <begin position="583"/>
        <end position="657"/>
    </location>
</feature>
<accession>A0A9P6QSV1</accession>
<evidence type="ECO:0000256" key="4">
    <source>
        <dbReference type="ARBA" id="ARBA00023187"/>
    </source>
</evidence>
<protein>
    <recommendedName>
        <fullName evidence="10">Pre-mRNA-processing factor 39</fullName>
    </recommendedName>
</protein>
<dbReference type="InterPro" id="IPR003107">
    <property type="entry name" value="HAT"/>
</dbReference>
<dbReference type="InterPro" id="IPR011990">
    <property type="entry name" value="TPR-like_helical_dom_sf"/>
</dbReference>
<feature type="compositionally biased region" description="Basic and acidic residues" evidence="7">
    <location>
        <begin position="583"/>
        <end position="608"/>
    </location>
</feature>
<feature type="compositionally biased region" description="Low complexity" evidence="7">
    <location>
        <begin position="16"/>
        <end position="33"/>
    </location>
</feature>
<keyword evidence="3" id="KW-0677">Repeat</keyword>
<evidence type="ECO:0000256" key="2">
    <source>
        <dbReference type="ARBA" id="ARBA00022664"/>
    </source>
</evidence>
<dbReference type="GO" id="GO:0000243">
    <property type="term" value="C:commitment complex"/>
    <property type="evidence" value="ECO:0007669"/>
    <property type="project" value="TreeGrafter"/>
</dbReference>
<evidence type="ECO:0000256" key="1">
    <source>
        <dbReference type="ARBA" id="ARBA00004123"/>
    </source>
</evidence>
<dbReference type="Gene3D" id="1.25.40.10">
    <property type="entry name" value="Tetratricopeptide repeat domain"/>
    <property type="match status" value="2"/>
</dbReference>
<organism evidence="8 9">
    <name type="scientific">Linnemannia gamsii</name>
    <dbReference type="NCBI Taxonomy" id="64522"/>
    <lineage>
        <taxon>Eukaryota</taxon>
        <taxon>Fungi</taxon>
        <taxon>Fungi incertae sedis</taxon>
        <taxon>Mucoromycota</taxon>
        <taxon>Mortierellomycotina</taxon>
        <taxon>Mortierellomycetes</taxon>
        <taxon>Mortierellales</taxon>
        <taxon>Mortierellaceae</taxon>
        <taxon>Linnemannia</taxon>
    </lineage>
</organism>
<evidence type="ECO:0000256" key="3">
    <source>
        <dbReference type="ARBA" id="ARBA00022737"/>
    </source>
</evidence>
<sequence length="657" mass="75104">MDSAEAAATHTSPHLESSNVNNVQEENGGEAVVPLQPTTTPSGAPMPTTTDPALIEAWDRCWTVVKASPGEFDVWEELMRLADRQDGGFTPDAPPANIANVRILYDAFLEKFPLCFGYWKKYSDLEFLSRGPEGAIDIFERGVKGIANSVDLWVQYCTFIMEHKADNREEIEQLFERGAKCVGLDFMPHVFWEKFISFYEEKEEYSKMFQLMERVIRIPMHQYARFYQQYVQVASTRPMSEILTEEQYSTYKAKATTREGQEESSKEEMTEEQLEAEIRRLVIEASGLIYARTAEETNKRWPFEAEIKRPYFHVKPMDMPQLSNWRRYLDFEETEGDVERIRVLYERCLVTCALYEEFWLRYGAWARSLSNVDLLQDIYSRAVVMVPSSNPSLALTLAMIEEERGDNEAARRQYQKTLENLPGHIETIVRFANFERRISPGDLAAAELVYASQLGLDNVDVLTQTAIVTLYAKFLWQVRKDIDGARAIFKTGEGKFDSKFYFSNYIKFEMDQPGEDYEKRVSAVYEQVRYSGLSESVRNDYGQSYLDFVMEFGSSAARYNQLEADIKAPSVYVAQSRKRAAAAERAEEEERAKKQRQEEEDEAKKGDVAMDGQAQIFEHLEKEGVATASDAGSGLADPAHAQWAGPASGYSYPPATE</sequence>
<comment type="caution">
    <text evidence="8">The sequence shown here is derived from an EMBL/GenBank/DDBJ whole genome shotgun (WGS) entry which is preliminary data.</text>
</comment>
<dbReference type="Pfam" id="PF23240">
    <property type="entry name" value="HAT_PRP39_N"/>
    <property type="match status" value="1"/>
</dbReference>
<evidence type="ECO:0000256" key="6">
    <source>
        <dbReference type="ARBA" id="ARBA00038019"/>
    </source>
</evidence>
<comment type="subcellular location">
    <subcellularLocation>
        <location evidence="1">Nucleus</location>
    </subcellularLocation>
</comment>
<dbReference type="GO" id="GO:0071004">
    <property type="term" value="C:U2-type prespliceosome"/>
    <property type="evidence" value="ECO:0007669"/>
    <property type="project" value="TreeGrafter"/>
</dbReference>
<dbReference type="EMBL" id="JAAAIN010002484">
    <property type="protein sequence ID" value="KAG0292684.1"/>
    <property type="molecule type" value="Genomic_DNA"/>
</dbReference>
<dbReference type="PANTHER" id="PTHR17204">
    <property type="entry name" value="PRE-MRNA PROCESSING PROTEIN PRP39-RELATED"/>
    <property type="match status" value="1"/>
</dbReference>
<dbReference type="SMART" id="SM00386">
    <property type="entry name" value="HAT"/>
    <property type="match status" value="8"/>
</dbReference>
<dbReference type="GO" id="GO:0030627">
    <property type="term" value="F:pre-mRNA 5'-splice site binding"/>
    <property type="evidence" value="ECO:0007669"/>
    <property type="project" value="TreeGrafter"/>
</dbReference>
<proteinExistence type="inferred from homology"/>
<dbReference type="OrthoDB" id="10265668at2759"/>
<dbReference type="Proteomes" id="UP000823405">
    <property type="component" value="Unassembled WGS sequence"/>
</dbReference>
<gene>
    <name evidence="8" type="ORF">BGZ97_005528</name>
</gene>
<comment type="similarity">
    <text evidence="6">Belongs to the PRP39 family.</text>
</comment>
<dbReference type="AlphaFoldDB" id="A0A9P6QSV1"/>
<feature type="region of interest" description="Disordered" evidence="7">
    <location>
        <begin position="1"/>
        <end position="50"/>
    </location>
</feature>
<dbReference type="FunFam" id="1.25.40.10:FF:000064">
    <property type="entry name" value="Putative pre-mrna-processing factor 39"/>
    <property type="match status" value="1"/>
</dbReference>
<dbReference type="Pfam" id="PF23241">
    <property type="entry name" value="HAT_PRP39_C"/>
    <property type="match status" value="1"/>
</dbReference>
<dbReference type="InterPro" id="IPR059164">
    <property type="entry name" value="HAT_PRP39_C"/>
</dbReference>